<protein>
    <submittedName>
        <fullName evidence="1">Uncharacterized protein</fullName>
    </submittedName>
</protein>
<accession>A0A7C4B9Y3</accession>
<evidence type="ECO:0000313" key="1">
    <source>
        <dbReference type="EMBL" id="HGI43622.1"/>
    </source>
</evidence>
<dbReference type="EMBL" id="DTFI01000111">
    <property type="protein sequence ID" value="HGI43622.1"/>
    <property type="molecule type" value="Genomic_DNA"/>
</dbReference>
<proteinExistence type="predicted"/>
<gene>
    <name evidence="1" type="ORF">ENV17_04485</name>
</gene>
<dbReference type="AlphaFoldDB" id="A0A7C4B9Y3"/>
<name>A0A7C4B9Y3_THEPE</name>
<sequence length="64" mass="6687">MIACASPRCSAYAEAWCELARLNARRVELGLEPGQPPAPPGGPCTDPGGCRYYPLRGDCGIGGH</sequence>
<reference evidence="1" key="1">
    <citation type="journal article" date="2020" name="mSystems">
        <title>Genome- and Community-Level Interaction Insights into Carbon Utilization and Element Cycling Functions of Hydrothermarchaeota in Hydrothermal Sediment.</title>
        <authorList>
            <person name="Zhou Z."/>
            <person name="Liu Y."/>
            <person name="Xu W."/>
            <person name="Pan J."/>
            <person name="Luo Z.H."/>
            <person name="Li M."/>
        </authorList>
    </citation>
    <scope>NUCLEOTIDE SEQUENCE [LARGE SCALE GENOMIC DNA]</scope>
    <source>
        <strain evidence="1">SpSt-735</strain>
    </source>
</reference>
<comment type="caution">
    <text evidence="1">The sequence shown here is derived from an EMBL/GenBank/DDBJ whole genome shotgun (WGS) entry which is preliminary data.</text>
</comment>
<organism evidence="1">
    <name type="scientific">Thermofilum pendens</name>
    <dbReference type="NCBI Taxonomy" id="2269"/>
    <lineage>
        <taxon>Archaea</taxon>
        <taxon>Thermoproteota</taxon>
        <taxon>Thermoprotei</taxon>
        <taxon>Thermofilales</taxon>
        <taxon>Thermofilaceae</taxon>
        <taxon>Thermofilum</taxon>
    </lineage>
</organism>